<feature type="region of interest" description="Disordered" evidence="1">
    <location>
        <begin position="63"/>
        <end position="119"/>
    </location>
</feature>
<dbReference type="RefSeq" id="WP_322464149.1">
    <property type="nucleotide sequence ID" value="NZ_JAXOJX010000001.1"/>
</dbReference>
<feature type="region of interest" description="Disordered" evidence="1">
    <location>
        <begin position="166"/>
        <end position="250"/>
    </location>
</feature>
<gene>
    <name evidence="3" type="ORF">SM757_00560</name>
</gene>
<dbReference type="EMBL" id="JAXOJX010000001">
    <property type="protein sequence ID" value="MDZ5455053.1"/>
    <property type="molecule type" value="Genomic_DNA"/>
</dbReference>
<accession>A0ABU5I7I1</accession>
<dbReference type="Pfam" id="PF09676">
    <property type="entry name" value="TraV"/>
    <property type="match status" value="1"/>
</dbReference>
<sequence length="250" mass="25770">MSAPRLFRSLLWIGAAGVAASGCGSITGLDGTSEYACKAPPGVRCDSVSGTYYNAVNDNLPAQRKQSAPAGQAPADTQRRSAPAQTLPATAPSRTAAMMPTVAPAVPPTGSRPGEITPLRSAPRQLRLWIKPWEDGERDLNGESVVYVQVDNGRWLLDAAQRSAREPFAPARAPTATASAAGARNRSAQAAGAVNPASQVAQPNAGGANASPVSSAGLPAARLLPPEEDARRLQDALRALRPQQAPGPSD</sequence>
<reference evidence="3 4" key="1">
    <citation type="submission" date="2023-11" db="EMBL/GenBank/DDBJ databases">
        <title>Draft genome of Azohydromonas lata strain H1 (DSM1123), a polyhydroxyalkanoate producer.</title>
        <authorList>
            <person name="Traversa D."/>
            <person name="D'Addabbo P."/>
            <person name="Pazzani C."/>
            <person name="Manzari C."/>
            <person name="Chiara M."/>
            <person name="Scrascia M."/>
        </authorList>
    </citation>
    <scope>NUCLEOTIDE SEQUENCE [LARGE SCALE GENOMIC DNA]</scope>
    <source>
        <strain evidence="3 4">H1</strain>
        <plasmid evidence="3">unnamed</plasmid>
    </source>
</reference>
<dbReference type="PROSITE" id="PS51257">
    <property type="entry name" value="PROKAR_LIPOPROTEIN"/>
    <property type="match status" value="1"/>
</dbReference>
<feature type="chain" id="PRO_5046040568" evidence="2">
    <location>
        <begin position="22"/>
        <end position="250"/>
    </location>
</feature>
<keyword evidence="4" id="KW-1185">Reference proteome</keyword>
<evidence type="ECO:0000313" key="3">
    <source>
        <dbReference type="EMBL" id="MDZ5455053.1"/>
    </source>
</evidence>
<comment type="caution">
    <text evidence="3">The sequence shown here is derived from an EMBL/GenBank/DDBJ whole genome shotgun (WGS) entry which is preliminary data.</text>
</comment>
<evidence type="ECO:0000256" key="2">
    <source>
        <dbReference type="SAM" id="SignalP"/>
    </source>
</evidence>
<evidence type="ECO:0000313" key="4">
    <source>
        <dbReference type="Proteomes" id="UP001293718"/>
    </source>
</evidence>
<dbReference type="Proteomes" id="UP001293718">
    <property type="component" value="Unassembled WGS sequence"/>
</dbReference>
<proteinExistence type="predicted"/>
<keyword evidence="2" id="KW-0732">Signal</keyword>
<protein>
    <submittedName>
        <fullName evidence="3">TraV family lipoprotein</fullName>
    </submittedName>
</protein>
<evidence type="ECO:0000256" key="1">
    <source>
        <dbReference type="SAM" id="MobiDB-lite"/>
    </source>
</evidence>
<feature type="signal peptide" evidence="2">
    <location>
        <begin position="1"/>
        <end position="21"/>
    </location>
</feature>
<name>A0ABU5I7I1_9BURK</name>
<keyword evidence="3" id="KW-0614">Plasmid</keyword>
<geneLocation type="plasmid" evidence="3">
    <name>unnamed</name>
</geneLocation>
<organism evidence="3 4">
    <name type="scientific">Azohydromonas lata</name>
    <dbReference type="NCBI Taxonomy" id="45677"/>
    <lineage>
        <taxon>Bacteria</taxon>
        <taxon>Pseudomonadati</taxon>
        <taxon>Pseudomonadota</taxon>
        <taxon>Betaproteobacteria</taxon>
        <taxon>Burkholderiales</taxon>
        <taxon>Sphaerotilaceae</taxon>
        <taxon>Azohydromonas</taxon>
    </lineage>
</organism>
<keyword evidence="3" id="KW-0449">Lipoprotein</keyword>
<feature type="compositionally biased region" description="Low complexity" evidence="1">
    <location>
        <begin position="166"/>
        <end position="193"/>
    </location>
</feature>
<dbReference type="InterPro" id="IPR014118">
    <property type="entry name" value="T4SS_TraV"/>
</dbReference>
<feature type="compositionally biased region" description="Low complexity" evidence="1">
    <location>
        <begin position="95"/>
        <end position="104"/>
    </location>
</feature>